<dbReference type="SUPFAM" id="SSF110916">
    <property type="entry name" value="Peptidyl-tRNA hydrolase domain-like"/>
    <property type="match status" value="1"/>
</dbReference>
<dbReference type="InterPro" id="IPR000352">
    <property type="entry name" value="Pep_chain_release_fac_I"/>
</dbReference>
<dbReference type="Pfam" id="PF00472">
    <property type="entry name" value="RF-1"/>
    <property type="match status" value="1"/>
</dbReference>
<organism evidence="1 2">
    <name type="scientific">Ralstonia insidiosa</name>
    <dbReference type="NCBI Taxonomy" id="190721"/>
    <lineage>
        <taxon>Bacteria</taxon>
        <taxon>Pseudomonadati</taxon>
        <taxon>Pseudomonadota</taxon>
        <taxon>Betaproteobacteria</taxon>
        <taxon>Burkholderiales</taxon>
        <taxon>Burkholderiaceae</taxon>
        <taxon>Ralstonia</taxon>
    </lineage>
</organism>
<dbReference type="FunFam" id="3.30.160.20:FF:000046">
    <property type="entry name" value="Peptidyl-tRNA hydrolase ICT1"/>
    <property type="match status" value="1"/>
</dbReference>
<dbReference type="PANTHER" id="PTHR47814:SF1">
    <property type="entry name" value="PEPTIDYL-TRNA HYDROLASE ARFB"/>
    <property type="match status" value="1"/>
</dbReference>
<dbReference type="NCBIfam" id="NF006718">
    <property type="entry name" value="PRK09256.1"/>
    <property type="match status" value="1"/>
</dbReference>
<protein>
    <submittedName>
        <fullName evidence="1">Peptidyl-tRNA hydrolase</fullName>
    </submittedName>
</protein>
<keyword evidence="1" id="KW-0378">Hydrolase</keyword>
<dbReference type="PROSITE" id="PS00745">
    <property type="entry name" value="RF_PROK_I"/>
    <property type="match status" value="1"/>
</dbReference>
<name>A0A192A091_9RALS</name>
<reference evidence="2" key="1">
    <citation type="submission" date="2016-06" db="EMBL/GenBank/DDBJ databases">
        <authorList>
            <person name="Xu Y."/>
            <person name="Nagy A."/>
            <person name="Yan X."/>
            <person name="Kim S.W."/>
            <person name="Haley B."/>
            <person name="Liu N.T."/>
            <person name="Nou X."/>
        </authorList>
    </citation>
    <scope>NUCLEOTIDE SEQUENCE [LARGE SCALE GENOMIC DNA]</scope>
    <source>
        <strain evidence="2">ATCC 49129</strain>
    </source>
</reference>
<dbReference type="OrthoDB" id="9815709at2"/>
<gene>
    <name evidence="1" type="ORF">A9Y76_15100</name>
</gene>
<dbReference type="AlphaFoldDB" id="A0A192A091"/>
<accession>A0A192A091</accession>
<proteinExistence type="predicted"/>
<dbReference type="Gene3D" id="3.30.160.20">
    <property type="match status" value="1"/>
</dbReference>
<evidence type="ECO:0000313" key="1">
    <source>
        <dbReference type="EMBL" id="ANJ73711.1"/>
    </source>
</evidence>
<dbReference type="GO" id="GO:0004045">
    <property type="term" value="F:peptidyl-tRNA hydrolase activity"/>
    <property type="evidence" value="ECO:0007669"/>
    <property type="project" value="TreeGrafter"/>
</dbReference>
<sequence>MPSTDLQITPDLTIPDTELVERFVRASGAGGQNVNKVSTAVELRFDIAQSPSLPEALRARLLAKRDRRLTDEGVFVIDAQRFRTQDRNRQDARERLAAFIAAGLSVPKSRIATKPTRAAKARRLEGKRVRSGIKRGRSGPTSWD</sequence>
<dbReference type="RefSeq" id="WP_064805275.1">
    <property type="nucleotide sequence ID" value="NZ_CP016022.1"/>
</dbReference>
<dbReference type="STRING" id="190721.ACS15_3156"/>
<dbReference type="EMBL" id="CP016022">
    <property type="protein sequence ID" value="ANJ73711.1"/>
    <property type="molecule type" value="Genomic_DNA"/>
</dbReference>
<dbReference type="GO" id="GO:0072344">
    <property type="term" value="P:rescue of stalled ribosome"/>
    <property type="evidence" value="ECO:0007669"/>
    <property type="project" value="TreeGrafter"/>
</dbReference>
<dbReference type="Proteomes" id="UP000078572">
    <property type="component" value="Chromosome 1"/>
</dbReference>
<dbReference type="GO" id="GO:0043022">
    <property type="term" value="F:ribosome binding"/>
    <property type="evidence" value="ECO:0007669"/>
    <property type="project" value="TreeGrafter"/>
</dbReference>
<evidence type="ECO:0000313" key="2">
    <source>
        <dbReference type="Proteomes" id="UP000078572"/>
    </source>
</evidence>
<dbReference type="GO" id="GO:0003747">
    <property type="term" value="F:translation release factor activity"/>
    <property type="evidence" value="ECO:0007669"/>
    <property type="project" value="InterPro"/>
</dbReference>
<dbReference type="GeneID" id="61527345"/>
<dbReference type="PANTHER" id="PTHR47814">
    <property type="entry name" value="PEPTIDYL-TRNA HYDROLASE ARFB"/>
    <property type="match status" value="1"/>
</dbReference>
<keyword evidence="2" id="KW-1185">Reference proteome</keyword>